<dbReference type="AlphaFoldDB" id="A0A443ILC4"/>
<dbReference type="InterPro" id="IPR008551">
    <property type="entry name" value="TANGO2"/>
</dbReference>
<evidence type="ECO:0000313" key="1">
    <source>
        <dbReference type="EMBL" id="RWR05993.1"/>
    </source>
</evidence>
<reference evidence="1" key="1">
    <citation type="submission" date="2018-12" db="EMBL/GenBank/DDBJ databases">
        <authorList>
            <person name="Sun L."/>
            <person name="Chen Z."/>
        </authorList>
    </citation>
    <scope>NUCLEOTIDE SEQUENCE [LARGE SCALE GENOMIC DNA]</scope>
    <source>
        <strain evidence="1">DSM 16012</strain>
    </source>
</reference>
<sequence length="254" mass="29427">MCIIFIAYRYHPNYNLITAANRDEFYKRPAEPAHFWDDHPSILAGRDLEQMGTWMGVTRTGRFAALTNYRNPSEFEKTDKKSRGHIVRDFLAGDETPFNFLKKLQQERLHYKGFNLFVSDGDSLMYYSNIGNEIKHLEPGIYGLSNDQLDTPWPKVEKGRQQLKQLLKSGLNHERLFAILADQEPAPEKELPQTGIPLELEKTLSSIFIKSPDYGTRCSTVLTIDQDQYVRFIEKTFGPNGKHEKDFTFKLEKS</sequence>
<dbReference type="Proteomes" id="UP000273811">
    <property type="component" value="Unassembled WGS sequence"/>
</dbReference>
<keyword evidence="2" id="KW-1185">Reference proteome</keyword>
<comment type="caution">
    <text evidence="1">The sequence shown here is derived from an EMBL/GenBank/DDBJ whole genome shotgun (WGS) entry which is preliminary data.</text>
</comment>
<name>A0A443ILC4_9BACI</name>
<dbReference type="Pfam" id="PF05742">
    <property type="entry name" value="TANGO2"/>
    <property type="match status" value="1"/>
</dbReference>
<dbReference type="Gene3D" id="3.60.60.10">
    <property type="entry name" value="Penicillin V Acylase, Chain A"/>
    <property type="match status" value="1"/>
</dbReference>
<evidence type="ECO:0000313" key="2">
    <source>
        <dbReference type="Proteomes" id="UP000273811"/>
    </source>
</evidence>
<dbReference type="EMBL" id="QYTU02000039">
    <property type="protein sequence ID" value="RWR05993.1"/>
    <property type="molecule type" value="Genomic_DNA"/>
</dbReference>
<dbReference type="OrthoDB" id="4380123at2"/>
<accession>A0A443ILC4</accession>
<proteinExistence type="predicted"/>
<dbReference type="PANTHER" id="PTHR17985">
    <property type="entry name" value="SER/THR-RICH PROTEIN T10 IN DGCR REGION"/>
    <property type="match status" value="1"/>
</dbReference>
<dbReference type="PANTHER" id="PTHR17985:SF8">
    <property type="entry name" value="TRANSPORT AND GOLGI ORGANIZATION PROTEIN 2 HOMOLOG"/>
    <property type="match status" value="1"/>
</dbReference>
<gene>
    <name evidence="1" type="ORF">D4N35_014865</name>
</gene>
<dbReference type="RefSeq" id="WP_120075078.1">
    <property type="nucleotide sequence ID" value="NZ_CP126113.1"/>
</dbReference>
<protein>
    <submittedName>
        <fullName evidence="1">NRDE family protein</fullName>
    </submittedName>
</protein>
<organism evidence="1 2">
    <name type="scientific">Siminovitchia fortis</name>
    <dbReference type="NCBI Taxonomy" id="254758"/>
    <lineage>
        <taxon>Bacteria</taxon>
        <taxon>Bacillati</taxon>
        <taxon>Bacillota</taxon>
        <taxon>Bacilli</taxon>
        <taxon>Bacillales</taxon>
        <taxon>Bacillaceae</taxon>
        <taxon>Siminovitchia</taxon>
    </lineage>
</organism>